<evidence type="ECO:0000313" key="2">
    <source>
        <dbReference type="Proteomes" id="UP001061361"/>
    </source>
</evidence>
<accession>A0ABN6RY43</accession>
<dbReference type="SUPFAM" id="SSF52540">
    <property type="entry name" value="P-loop containing nucleoside triphosphate hydrolases"/>
    <property type="match status" value="1"/>
</dbReference>
<dbReference type="RefSeq" id="WP_264981250.1">
    <property type="nucleotide sequence ID" value="NZ_AP026708.1"/>
</dbReference>
<dbReference type="Proteomes" id="UP001061361">
    <property type="component" value="Chromosome"/>
</dbReference>
<reference evidence="1" key="1">
    <citation type="submission" date="2022-08" db="EMBL/GenBank/DDBJ databases">
        <title>Genome Sequence of the sulphate-reducing bacterium, Pseudodesulfovibrio portus JCM14722.</title>
        <authorList>
            <person name="Kondo R."/>
            <person name="Kataoka T."/>
        </authorList>
    </citation>
    <scope>NUCLEOTIDE SEQUENCE</scope>
    <source>
        <strain evidence="1">JCM 14722</strain>
    </source>
</reference>
<dbReference type="EMBL" id="AP026708">
    <property type="protein sequence ID" value="BDQ34341.1"/>
    <property type="molecule type" value="Genomic_DNA"/>
</dbReference>
<sequence length="235" mass="26060">MWVFAGGMQRAGSTLQYQMAGGIVEHCGLGRRVTWHDPGDHERVLADDGGDELLVFKSHELTPAIRRAVDAGRGRCLYIYRDLRDVISSMMDKFGCRFTPEQAATTARSLMAAHAAWTSIPDTHVARYEDVINDMATEINSLARYLGAAVDAPFAARLAADLAPARQAERIRQAAQSDTMVRVSESIAYHPDTLLHENHLLDGRPGRYRDRLSSELVEAVEGQAAQWLREHGYAV</sequence>
<gene>
    <name evidence="1" type="ORF">JCM14722_18830</name>
</gene>
<protein>
    <recommendedName>
        <fullName evidence="3">Sulfotransferase domain-containing protein</fullName>
    </recommendedName>
</protein>
<evidence type="ECO:0000313" key="1">
    <source>
        <dbReference type="EMBL" id="BDQ34341.1"/>
    </source>
</evidence>
<keyword evidence="2" id="KW-1185">Reference proteome</keyword>
<organism evidence="1 2">
    <name type="scientific">Pseudodesulfovibrio portus</name>
    <dbReference type="NCBI Taxonomy" id="231439"/>
    <lineage>
        <taxon>Bacteria</taxon>
        <taxon>Pseudomonadati</taxon>
        <taxon>Thermodesulfobacteriota</taxon>
        <taxon>Desulfovibrionia</taxon>
        <taxon>Desulfovibrionales</taxon>
        <taxon>Desulfovibrionaceae</taxon>
    </lineage>
</organism>
<name>A0ABN6RY43_9BACT</name>
<evidence type="ECO:0008006" key="3">
    <source>
        <dbReference type="Google" id="ProtNLM"/>
    </source>
</evidence>
<dbReference type="Gene3D" id="3.40.50.300">
    <property type="entry name" value="P-loop containing nucleotide triphosphate hydrolases"/>
    <property type="match status" value="1"/>
</dbReference>
<proteinExistence type="predicted"/>
<dbReference type="InterPro" id="IPR027417">
    <property type="entry name" value="P-loop_NTPase"/>
</dbReference>